<dbReference type="Pfam" id="PF01048">
    <property type="entry name" value="PNP_UDP_1"/>
    <property type="match status" value="1"/>
</dbReference>
<dbReference type="GO" id="GO:0009116">
    <property type="term" value="P:nucleoside metabolic process"/>
    <property type="evidence" value="ECO:0007669"/>
    <property type="project" value="InterPro"/>
</dbReference>
<sequence length="311" mass="34036">MASLPKGRYGLTSAAVVSTQTQASFPSIKQFLLVGIGGGVPRSKNDIRLEDVVVSSVEGRYPGVIQYDFGKIHPYGNERIGYLKPPSDILLSAVAKVEAAHKAGYKLYAFWRERAGAKVNGFGDIIYEEDVLYTAEYIHVQKNVPCKGFCDKSNTLPRQPRTSGDEPVVHHGIIASGNQVVRNDKERDRISKGLKGVICFEMEAAGVMASIECLVIRAICDYADSHKNKGWQAYAARTAAAYAKEILSVLTPPATVGQPVNNSLPTHNRKGVGWTAIKRNTLAILVARMKLMKVVLIVTVNMNYNFKLVQA</sequence>
<organism evidence="2 3">
    <name type="scientific">Arthrobotrys conoides</name>
    <dbReference type="NCBI Taxonomy" id="74498"/>
    <lineage>
        <taxon>Eukaryota</taxon>
        <taxon>Fungi</taxon>
        <taxon>Dikarya</taxon>
        <taxon>Ascomycota</taxon>
        <taxon>Pezizomycotina</taxon>
        <taxon>Orbiliomycetes</taxon>
        <taxon>Orbiliales</taxon>
        <taxon>Orbiliaceae</taxon>
        <taxon>Arthrobotrys</taxon>
    </lineage>
</organism>
<dbReference type="InterPro" id="IPR000845">
    <property type="entry name" value="Nucleoside_phosphorylase_d"/>
</dbReference>
<protein>
    <recommendedName>
        <fullName evidence="1">Nucleoside phosphorylase domain-containing protein</fullName>
    </recommendedName>
</protein>
<dbReference type="GO" id="GO:0003824">
    <property type="term" value="F:catalytic activity"/>
    <property type="evidence" value="ECO:0007669"/>
    <property type="project" value="InterPro"/>
</dbReference>
<dbReference type="PANTHER" id="PTHR46082">
    <property type="entry name" value="ATP/GTP-BINDING PROTEIN-RELATED"/>
    <property type="match status" value="1"/>
</dbReference>
<comment type="caution">
    <text evidence="2">The sequence shown here is derived from an EMBL/GenBank/DDBJ whole genome shotgun (WGS) entry which is preliminary data.</text>
</comment>
<evidence type="ECO:0000313" key="3">
    <source>
        <dbReference type="Proteomes" id="UP001307849"/>
    </source>
</evidence>
<reference evidence="2 3" key="1">
    <citation type="submission" date="2019-10" db="EMBL/GenBank/DDBJ databases">
        <authorList>
            <person name="Palmer J.M."/>
        </authorList>
    </citation>
    <scope>NUCLEOTIDE SEQUENCE [LARGE SCALE GENOMIC DNA]</scope>
    <source>
        <strain evidence="2 3">TWF506</strain>
    </source>
</reference>
<dbReference type="AlphaFoldDB" id="A0AAN8RUE2"/>
<evidence type="ECO:0000313" key="2">
    <source>
        <dbReference type="EMBL" id="KAK6514901.1"/>
    </source>
</evidence>
<evidence type="ECO:0000259" key="1">
    <source>
        <dbReference type="Pfam" id="PF01048"/>
    </source>
</evidence>
<accession>A0AAN8RUE2</accession>
<dbReference type="Gene3D" id="3.40.50.1580">
    <property type="entry name" value="Nucleoside phosphorylase domain"/>
    <property type="match status" value="1"/>
</dbReference>
<dbReference type="EMBL" id="JAVHJM010000004">
    <property type="protein sequence ID" value="KAK6514901.1"/>
    <property type="molecule type" value="Genomic_DNA"/>
</dbReference>
<proteinExistence type="predicted"/>
<keyword evidence="3" id="KW-1185">Reference proteome</keyword>
<name>A0AAN8RUE2_9PEZI</name>
<dbReference type="InterPro" id="IPR053137">
    <property type="entry name" value="NLR-like"/>
</dbReference>
<gene>
    <name evidence="2" type="ORF">TWF506_007263</name>
</gene>
<feature type="domain" description="Nucleoside phosphorylase" evidence="1">
    <location>
        <begin position="10"/>
        <end position="243"/>
    </location>
</feature>
<dbReference type="Proteomes" id="UP001307849">
    <property type="component" value="Unassembled WGS sequence"/>
</dbReference>
<dbReference type="PANTHER" id="PTHR46082:SF11">
    <property type="entry name" value="AAA+ ATPASE DOMAIN-CONTAINING PROTEIN-RELATED"/>
    <property type="match status" value="1"/>
</dbReference>
<dbReference type="SUPFAM" id="SSF53167">
    <property type="entry name" value="Purine and uridine phosphorylases"/>
    <property type="match status" value="1"/>
</dbReference>
<dbReference type="InterPro" id="IPR035994">
    <property type="entry name" value="Nucleoside_phosphorylase_sf"/>
</dbReference>